<reference evidence="1 2" key="1">
    <citation type="submission" date="2024-03" db="EMBL/GenBank/DDBJ databases">
        <title>Community enrichment and isolation of bacterial strains for fucoidan degradation.</title>
        <authorList>
            <person name="Sichert A."/>
        </authorList>
    </citation>
    <scope>NUCLEOTIDE SEQUENCE [LARGE SCALE GENOMIC DNA]</scope>
    <source>
        <strain evidence="1 2">AS76</strain>
    </source>
</reference>
<name>A0ABU9TPE4_9GAMM</name>
<sequence>MKFKIDIDMSPEELRKVLGLPDVQQFQDDMMTKITERMESGVEGYDPLTLFKPYLTGGVGSMEALQKIMMSLMTSTYNNSNSADNKND</sequence>
<dbReference type="InterPro" id="IPR045502">
    <property type="entry name" value="DUF6489"/>
</dbReference>
<keyword evidence="2" id="KW-1185">Reference proteome</keyword>
<proteinExistence type="predicted"/>
<evidence type="ECO:0000313" key="1">
    <source>
        <dbReference type="EMBL" id="MEM5535398.1"/>
    </source>
</evidence>
<accession>A0ABU9TPE4</accession>
<gene>
    <name evidence="1" type="ORF">WNY58_03230</name>
</gene>
<organism evidence="1 2">
    <name type="scientific">Neptuniibacter pectenicola</name>
    <dbReference type="NCBI Taxonomy" id="1806669"/>
    <lineage>
        <taxon>Bacteria</taxon>
        <taxon>Pseudomonadati</taxon>
        <taxon>Pseudomonadota</taxon>
        <taxon>Gammaproteobacteria</taxon>
        <taxon>Oceanospirillales</taxon>
        <taxon>Oceanospirillaceae</taxon>
        <taxon>Neptuniibacter</taxon>
    </lineage>
</organism>
<dbReference type="RefSeq" id="WP_067981567.1">
    <property type="nucleotide sequence ID" value="NZ_CAXBCE010000042.1"/>
</dbReference>
<dbReference type="Proteomes" id="UP001449225">
    <property type="component" value="Unassembled WGS sequence"/>
</dbReference>
<comment type="caution">
    <text evidence="1">The sequence shown here is derived from an EMBL/GenBank/DDBJ whole genome shotgun (WGS) entry which is preliminary data.</text>
</comment>
<protein>
    <submittedName>
        <fullName evidence="1">DUF6489 family protein</fullName>
    </submittedName>
</protein>
<dbReference type="EMBL" id="JBBMRA010000002">
    <property type="protein sequence ID" value="MEM5535398.1"/>
    <property type="molecule type" value="Genomic_DNA"/>
</dbReference>
<evidence type="ECO:0000313" key="2">
    <source>
        <dbReference type="Proteomes" id="UP001449225"/>
    </source>
</evidence>
<dbReference type="Pfam" id="PF20099">
    <property type="entry name" value="DUF6489"/>
    <property type="match status" value="1"/>
</dbReference>